<evidence type="ECO:0000256" key="3">
    <source>
        <dbReference type="SAM" id="SignalP"/>
    </source>
</evidence>
<dbReference type="InterPro" id="IPR015943">
    <property type="entry name" value="WD40/YVTN_repeat-like_dom_sf"/>
</dbReference>
<dbReference type="Gene3D" id="2.130.10.10">
    <property type="entry name" value="YVTN repeat-like/Quinoprotein amine dehydrogenase"/>
    <property type="match status" value="1"/>
</dbReference>
<comment type="caution">
    <text evidence="4">The sequence shown here is derived from an EMBL/GenBank/DDBJ whole genome shotgun (WGS) entry which is preliminary data.</text>
</comment>
<dbReference type="Proteomes" id="UP000557566">
    <property type="component" value="Unassembled WGS sequence"/>
</dbReference>
<name>A0A8H4LPZ0_9HYPO</name>
<protein>
    <recommendedName>
        <fullName evidence="6">3-carboxymuconate cyclase</fullName>
    </recommendedName>
</protein>
<feature type="signal peptide" evidence="3">
    <location>
        <begin position="1"/>
        <end position="16"/>
    </location>
</feature>
<evidence type="ECO:0000256" key="1">
    <source>
        <dbReference type="ARBA" id="ARBA00005564"/>
    </source>
</evidence>
<reference evidence="4 5" key="1">
    <citation type="journal article" date="2020" name="Genome Biol. Evol.">
        <title>A new high-quality draft genome assembly of the Chinese cordyceps Ophiocordyceps sinensis.</title>
        <authorList>
            <person name="Shu R."/>
            <person name="Zhang J."/>
            <person name="Meng Q."/>
            <person name="Zhang H."/>
            <person name="Zhou G."/>
            <person name="Li M."/>
            <person name="Wu P."/>
            <person name="Zhao Y."/>
            <person name="Chen C."/>
            <person name="Qin Q."/>
        </authorList>
    </citation>
    <scope>NUCLEOTIDE SEQUENCE [LARGE SCALE GENOMIC DNA]</scope>
    <source>
        <strain evidence="4 5">IOZ07</strain>
    </source>
</reference>
<gene>
    <name evidence="4" type="ORF">G6O67_008805</name>
</gene>
<evidence type="ECO:0008006" key="6">
    <source>
        <dbReference type="Google" id="ProtNLM"/>
    </source>
</evidence>
<sequence length="430" mass="44544">MLHKSLAAAALGVAAAGSSTLYVSSFSGKVTALALDGGAGAGGRGGAVPTLKTVSQTELGGAQSFLALDAGRNVLFGCDEGFRSADGNGTLFALRVERDGSLRELGRQKTQAGPVFMELFGAGKDTMVIPHFGGKAVSVWDVADPSKMAEVQREDLELQRPGTKPQQTEAKPHQAIRDPTGNYVVAPDLGADVLRLFAIAPGANAREQQPKRRAAPSSGGRGCRGRQDQAGNQLLTPLPPVPVKPGSGPRHAAFAVAGPKTYMYVVTELSSDIMGFDVSYPAGGAMELNPLFTIKVHGKDASKTPEFAAASEIAVSPDNRFLIVSSRNESTLSVPSFDGDGAADVVSDSLSNFRIDPATGALGEVQVRVPSGGRFPRHLSISADGALVAVANQLDGRVVVVERDAQSGVLGGFVAQALLDGNVTSVIFRE</sequence>
<dbReference type="Pfam" id="PF10282">
    <property type="entry name" value="Lactonase"/>
    <property type="match status" value="2"/>
</dbReference>
<dbReference type="EMBL" id="JAAVMX010000013">
    <property type="protein sequence ID" value="KAF4503869.1"/>
    <property type="molecule type" value="Genomic_DNA"/>
</dbReference>
<evidence type="ECO:0000313" key="5">
    <source>
        <dbReference type="Proteomes" id="UP000557566"/>
    </source>
</evidence>
<dbReference type="OrthoDB" id="9972196at2759"/>
<keyword evidence="5" id="KW-1185">Reference proteome</keyword>
<evidence type="ECO:0000313" key="4">
    <source>
        <dbReference type="EMBL" id="KAF4503869.1"/>
    </source>
</evidence>
<dbReference type="PANTHER" id="PTHR30344:SF1">
    <property type="entry name" value="6-PHOSPHOGLUCONOLACTONASE"/>
    <property type="match status" value="1"/>
</dbReference>
<comment type="similarity">
    <text evidence="1">Belongs to the cycloisomerase 2 family.</text>
</comment>
<feature type="region of interest" description="Disordered" evidence="2">
    <location>
        <begin position="204"/>
        <end position="239"/>
    </location>
</feature>
<accession>A0A8H4LPZ0</accession>
<organism evidence="4 5">
    <name type="scientific">Ophiocordyceps sinensis</name>
    <dbReference type="NCBI Taxonomy" id="72228"/>
    <lineage>
        <taxon>Eukaryota</taxon>
        <taxon>Fungi</taxon>
        <taxon>Dikarya</taxon>
        <taxon>Ascomycota</taxon>
        <taxon>Pezizomycotina</taxon>
        <taxon>Sordariomycetes</taxon>
        <taxon>Hypocreomycetidae</taxon>
        <taxon>Hypocreales</taxon>
        <taxon>Ophiocordycipitaceae</taxon>
        <taxon>Ophiocordyceps</taxon>
    </lineage>
</organism>
<evidence type="ECO:0000256" key="2">
    <source>
        <dbReference type="SAM" id="MobiDB-lite"/>
    </source>
</evidence>
<dbReference type="GO" id="GO:0017057">
    <property type="term" value="F:6-phosphogluconolactonase activity"/>
    <property type="evidence" value="ECO:0007669"/>
    <property type="project" value="TreeGrafter"/>
</dbReference>
<dbReference type="PANTHER" id="PTHR30344">
    <property type="entry name" value="6-PHOSPHOGLUCONOLACTONASE-RELATED"/>
    <property type="match status" value="1"/>
</dbReference>
<dbReference type="AlphaFoldDB" id="A0A8H4LPZ0"/>
<dbReference type="InterPro" id="IPR050282">
    <property type="entry name" value="Cycloisomerase_2"/>
</dbReference>
<dbReference type="SUPFAM" id="SSF50974">
    <property type="entry name" value="Nitrous oxide reductase, N-terminal domain"/>
    <property type="match status" value="1"/>
</dbReference>
<proteinExistence type="inferred from homology"/>
<feature type="chain" id="PRO_5034151772" description="3-carboxymuconate cyclase" evidence="3">
    <location>
        <begin position="17"/>
        <end position="430"/>
    </location>
</feature>
<feature type="region of interest" description="Disordered" evidence="2">
    <location>
        <begin position="154"/>
        <end position="182"/>
    </location>
</feature>
<dbReference type="InterPro" id="IPR011045">
    <property type="entry name" value="N2O_reductase_N"/>
</dbReference>
<keyword evidence="3" id="KW-0732">Signal</keyword>
<dbReference type="InterPro" id="IPR019405">
    <property type="entry name" value="Lactonase_7-beta_prop"/>
</dbReference>